<keyword evidence="2" id="KW-1185">Reference proteome</keyword>
<evidence type="ECO:0000313" key="1">
    <source>
        <dbReference type="EMBL" id="TKW13242.1"/>
    </source>
</evidence>
<dbReference type="EMBL" id="CM016556">
    <property type="protein sequence ID" value="TKW13242.1"/>
    <property type="molecule type" value="Genomic_DNA"/>
</dbReference>
<protein>
    <submittedName>
        <fullName evidence="1">Uncharacterized protein</fullName>
    </submittedName>
</protein>
<gene>
    <name evidence="1" type="ORF">SEVIR_5G087350v2</name>
</gene>
<evidence type="ECO:0000313" key="2">
    <source>
        <dbReference type="Proteomes" id="UP000298652"/>
    </source>
</evidence>
<reference evidence="1" key="1">
    <citation type="submission" date="2019-03" db="EMBL/GenBank/DDBJ databases">
        <title>WGS assembly of Setaria viridis.</title>
        <authorList>
            <person name="Huang P."/>
            <person name="Jenkins J."/>
            <person name="Grimwood J."/>
            <person name="Barry K."/>
            <person name="Healey A."/>
            <person name="Mamidi S."/>
            <person name="Sreedasyam A."/>
            <person name="Shu S."/>
            <person name="Feldman M."/>
            <person name="Wu J."/>
            <person name="Yu Y."/>
            <person name="Chen C."/>
            <person name="Johnson J."/>
            <person name="Rokhsar D."/>
            <person name="Baxter I."/>
            <person name="Schmutz J."/>
            <person name="Brutnell T."/>
            <person name="Kellogg E."/>
        </authorList>
    </citation>
    <scope>NUCLEOTIDE SEQUENCE [LARGE SCALE GENOMIC DNA]</scope>
</reference>
<dbReference type="AlphaFoldDB" id="A0A4U6UDI8"/>
<dbReference type="Gramene" id="TKW13242">
    <property type="protein sequence ID" value="TKW13242"/>
    <property type="gene ID" value="SEVIR_5G087350v2"/>
</dbReference>
<dbReference type="Proteomes" id="UP000298652">
    <property type="component" value="Chromosome 5"/>
</dbReference>
<sequence>MKNYISSRWMLITREMQMPRHTSCNLNQKTRSKCRRFLHLPPWIQSLFHESDKDTMMSGRFTSRSAWWERGERDWGSNLPQTLPAPAAPRRVRAYRHLEGHPPPWIPPGGLGKWHGPDPALRCTMGRELE</sequence>
<accession>A0A4U6UDI8</accession>
<organism evidence="1 2">
    <name type="scientific">Setaria viridis</name>
    <name type="common">Green bristlegrass</name>
    <name type="synonym">Setaria italica subsp. viridis</name>
    <dbReference type="NCBI Taxonomy" id="4556"/>
    <lineage>
        <taxon>Eukaryota</taxon>
        <taxon>Viridiplantae</taxon>
        <taxon>Streptophyta</taxon>
        <taxon>Embryophyta</taxon>
        <taxon>Tracheophyta</taxon>
        <taxon>Spermatophyta</taxon>
        <taxon>Magnoliopsida</taxon>
        <taxon>Liliopsida</taxon>
        <taxon>Poales</taxon>
        <taxon>Poaceae</taxon>
        <taxon>PACMAD clade</taxon>
        <taxon>Panicoideae</taxon>
        <taxon>Panicodae</taxon>
        <taxon>Paniceae</taxon>
        <taxon>Cenchrinae</taxon>
        <taxon>Setaria</taxon>
    </lineage>
</organism>
<proteinExistence type="predicted"/>
<name>A0A4U6UDI8_SETVI</name>